<evidence type="ECO:0000313" key="12">
    <source>
        <dbReference type="Proteomes" id="UP000437131"/>
    </source>
</evidence>
<dbReference type="Pfam" id="PF00672">
    <property type="entry name" value="HAMP"/>
    <property type="match status" value="2"/>
</dbReference>
<dbReference type="GO" id="GO:0007165">
    <property type="term" value="P:signal transduction"/>
    <property type="evidence" value="ECO:0007669"/>
    <property type="project" value="UniProtKB-KW"/>
</dbReference>
<dbReference type="SUPFAM" id="SSF55781">
    <property type="entry name" value="GAF domain-like"/>
    <property type="match status" value="2"/>
</dbReference>
<gene>
    <name evidence="11" type="ORF">GGC33_07815</name>
</gene>
<dbReference type="Gene3D" id="3.30.450.20">
    <property type="entry name" value="PAS domain"/>
    <property type="match status" value="1"/>
</dbReference>
<feature type="region of interest" description="Disordered" evidence="6">
    <location>
        <begin position="1"/>
        <end position="43"/>
    </location>
</feature>
<dbReference type="PROSITE" id="PS50111">
    <property type="entry name" value="CHEMOTAXIS_TRANSDUC_2"/>
    <property type="match status" value="1"/>
</dbReference>
<dbReference type="FunFam" id="1.10.287.950:FF:000001">
    <property type="entry name" value="Methyl-accepting chemotaxis sensory transducer"/>
    <property type="match status" value="1"/>
</dbReference>
<dbReference type="InterPro" id="IPR003018">
    <property type="entry name" value="GAF"/>
</dbReference>
<comment type="caution">
    <text evidence="11">The sequence shown here is derived from an EMBL/GenBank/DDBJ whole genome shotgun (WGS) entry which is preliminary data.</text>
</comment>
<dbReference type="CDD" id="cd11386">
    <property type="entry name" value="MCP_signal"/>
    <property type="match status" value="1"/>
</dbReference>
<evidence type="ECO:0000259" key="9">
    <source>
        <dbReference type="PROSITE" id="PS50111"/>
    </source>
</evidence>
<dbReference type="PRINTS" id="PR00260">
    <property type="entry name" value="CHEMTRNSDUCR"/>
</dbReference>
<evidence type="ECO:0000256" key="4">
    <source>
        <dbReference type="PROSITE-ProRule" id="PRU00284"/>
    </source>
</evidence>
<evidence type="ECO:0000256" key="2">
    <source>
        <dbReference type="ARBA" id="ARBA00023224"/>
    </source>
</evidence>
<feature type="domain" description="Methyl-accepting transducer" evidence="9">
    <location>
        <begin position="844"/>
        <end position="1080"/>
    </location>
</feature>
<evidence type="ECO:0000256" key="3">
    <source>
        <dbReference type="ARBA" id="ARBA00029447"/>
    </source>
</evidence>
<dbReference type="GO" id="GO:0006935">
    <property type="term" value="P:chemotaxis"/>
    <property type="evidence" value="ECO:0007669"/>
    <property type="project" value="InterPro"/>
</dbReference>
<accession>A0A844GQK8</accession>
<feature type="coiled-coil region" evidence="5">
    <location>
        <begin position="988"/>
        <end position="1022"/>
    </location>
</feature>
<dbReference type="Pfam" id="PF01590">
    <property type="entry name" value="GAF"/>
    <property type="match status" value="2"/>
</dbReference>
<dbReference type="CDD" id="cd06225">
    <property type="entry name" value="HAMP"/>
    <property type="match status" value="2"/>
</dbReference>
<feature type="domain" description="Phytochrome chromophore attachment site" evidence="8">
    <location>
        <begin position="454"/>
        <end position="590"/>
    </location>
</feature>
<evidence type="ECO:0000256" key="1">
    <source>
        <dbReference type="ARBA" id="ARBA00022500"/>
    </source>
</evidence>
<dbReference type="SUPFAM" id="SSF158472">
    <property type="entry name" value="HAMP domain-like"/>
    <property type="match status" value="1"/>
</dbReference>
<evidence type="ECO:0000256" key="6">
    <source>
        <dbReference type="SAM" id="MobiDB-lite"/>
    </source>
</evidence>
<dbReference type="InterPro" id="IPR003660">
    <property type="entry name" value="HAMP_dom"/>
</dbReference>
<dbReference type="Pfam" id="PF00015">
    <property type="entry name" value="MCPsignal"/>
    <property type="match status" value="1"/>
</dbReference>
<feature type="transmembrane region" description="Helical" evidence="7">
    <location>
        <begin position="354"/>
        <end position="374"/>
    </location>
</feature>
<dbReference type="Gene3D" id="6.10.340.10">
    <property type="match status" value="1"/>
</dbReference>
<dbReference type="RefSeq" id="WP_155083671.1">
    <property type="nucleotide sequence ID" value="NZ_WMIA01000007.1"/>
</dbReference>
<dbReference type="SMART" id="SM00283">
    <property type="entry name" value="MA"/>
    <property type="match status" value="1"/>
</dbReference>
<sequence length="1117" mass="123317">MTQTSPQSSSQEQKKANQNQELSPSPSTQQQPPKRPTNNQSSQSLIQWWQSKNLRFKTSSIAIALGLLPIIIVGSVIGVTLNQVFRAEIKRTQEEEAQIISQDFDLIIGDRFAQVQGMAQVIPELSSYQQQDKARLQERLNDFQTLYKYFDSIAVFDAQVNALAESNGRSMPNHSERTYIQQARQAKGTIVSEPIISEWDGNYGIYFASALIDPNTNQITGYLRARVPVEELQKFIARKEIVEGSGENIYLVDASSQIFLSSDTIYSTNVSTTGKTTTENTTESVKSLEQVFPQLRWQDSSDQGITVEDRNQITKTNQVVTYAPIEVDLGTNPLNWGLVLAGDTSVILAPVNRITTFIFLGILISGGVVGYIAYTSAGLIVNPIEKTSKTIKQIAEGDLDASLDIKGDDEIAQLGNSVNNMTYQLKNLLVEQQILASQSNLLKNITLEMTKAFNVNEVFEIAVREIRQALQSDRVIVYSFDDNWQGTIIAESVNSNYPQSLGAKIHDPCFEDKYVDKYLQGRVQATPDIYKAGLTECHLQQLEPFAVKANLVAPIIVENKLLGLLIAHQCSSPRNWTPQEIDFFGQTATQMGPALQRVILLESQQLDTLLSQQLKDITFKVAEALNQDKVFEVATNMGREALNASRVIIYTFDEDWKGTVIVESVDPKYPKALGSKIKDPCFADKYVDKYKQGRVQATNNIYTAGLTSCHIQQLEPFEVKANLVTPIIVDGELLGLLIAHQCDKPRQWTPSESNFLSQLATQIGPALERIRLLNKQQESELEQRKARETMQQRALELLMQVDPVSQGDLTIRATVTEDEIGTIADSYNATIESLRKIVTQVQGGTKAVSQVVTEQNNYVENLAQEVIRQADDINVALEKIQILAFSARTVLDNAEQAEEAVKQANRSVEEGEVAMNRTVDGILAIRETVAETAKKVKRLGESTQKISKVVNLIGSFADQTNLLALNASIEAAHAGEEGRGFAVVAEEVRSLARQSAEATAEIEKVVAEIQEETNEVVKAMETGTEQVVEGTKLVEETRQSLNDITAASALISQLVTAIAASAAEQSQTSESITETMAEVAGISNDTSNAVTQVARSFKKLQKVADSLQDTISKFKVS</sequence>
<feature type="domain" description="Phytochrome chromophore attachment site" evidence="8">
    <location>
        <begin position="626"/>
        <end position="762"/>
    </location>
</feature>
<keyword evidence="7" id="KW-0812">Transmembrane</keyword>
<dbReference type="SMART" id="SM00065">
    <property type="entry name" value="GAF"/>
    <property type="match status" value="2"/>
</dbReference>
<keyword evidence="1" id="KW-0145">Chemotaxis</keyword>
<dbReference type="InterPro" id="IPR016132">
    <property type="entry name" value="Phyto_chromo_attachment"/>
</dbReference>
<dbReference type="InterPro" id="IPR004089">
    <property type="entry name" value="MCPsignal_dom"/>
</dbReference>
<feature type="domain" description="HAMP" evidence="10">
    <location>
        <begin position="378"/>
        <end position="430"/>
    </location>
</feature>
<dbReference type="PROSITE" id="PS50046">
    <property type="entry name" value="PHYTOCHROME_2"/>
    <property type="match status" value="2"/>
</dbReference>
<dbReference type="InterPro" id="IPR004090">
    <property type="entry name" value="Chemotax_Me-accpt_rcpt"/>
</dbReference>
<keyword evidence="2 4" id="KW-0807">Transducer</keyword>
<evidence type="ECO:0000313" key="11">
    <source>
        <dbReference type="EMBL" id="MTF38834.1"/>
    </source>
</evidence>
<evidence type="ECO:0000256" key="5">
    <source>
        <dbReference type="SAM" id="Coils"/>
    </source>
</evidence>
<dbReference type="InterPro" id="IPR029151">
    <property type="entry name" value="Sensor-like_sf"/>
</dbReference>
<organism evidence="11 12">
    <name type="scientific">Cyanobacterium aponinum 0216</name>
    <dbReference type="NCBI Taxonomy" id="2676140"/>
    <lineage>
        <taxon>Bacteria</taxon>
        <taxon>Bacillati</taxon>
        <taxon>Cyanobacteriota</taxon>
        <taxon>Cyanophyceae</taxon>
        <taxon>Oscillatoriophycideae</taxon>
        <taxon>Chroococcales</taxon>
        <taxon>Geminocystaceae</taxon>
        <taxon>Cyanobacterium</taxon>
    </lineage>
</organism>
<feature type="transmembrane region" description="Helical" evidence="7">
    <location>
        <begin position="61"/>
        <end position="81"/>
    </location>
</feature>
<evidence type="ECO:0000259" key="8">
    <source>
        <dbReference type="PROSITE" id="PS50046"/>
    </source>
</evidence>
<dbReference type="InterPro" id="IPR029016">
    <property type="entry name" value="GAF-like_dom_sf"/>
</dbReference>
<proteinExistence type="inferred from homology"/>
<dbReference type="PANTHER" id="PTHR32089">
    <property type="entry name" value="METHYL-ACCEPTING CHEMOTAXIS PROTEIN MCPB"/>
    <property type="match status" value="1"/>
</dbReference>
<keyword evidence="7" id="KW-0472">Membrane</keyword>
<dbReference type="Gene3D" id="1.10.287.950">
    <property type="entry name" value="Methyl-accepting chemotaxis protein"/>
    <property type="match status" value="1"/>
</dbReference>
<dbReference type="SUPFAM" id="SSF103190">
    <property type="entry name" value="Sensory domain-like"/>
    <property type="match status" value="1"/>
</dbReference>
<dbReference type="Proteomes" id="UP000437131">
    <property type="component" value="Unassembled WGS sequence"/>
</dbReference>
<dbReference type="SUPFAM" id="SSF58104">
    <property type="entry name" value="Methyl-accepting chemotaxis protein (MCP) signaling domain"/>
    <property type="match status" value="1"/>
</dbReference>
<evidence type="ECO:0000256" key="7">
    <source>
        <dbReference type="SAM" id="Phobius"/>
    </source>
</evidence>
<keyword evidence="5" id="KW-0175">Coiled coil</keyword>
<dbReference type="CDD" id="cd12914">
    <property type="entry name" value="PDC1_DGC_like"/>
    <property type="match status" value="1"/>
</dbReference>
<comment type="similarity">
    <text evidence="3">Belongs to the methyl-accepting chemotaxis (MCP) protein family.</text>
</comment>
<feature type="coiled-coil region" evidence="5">
    <location>
        <begin position="887"/>
        <end position="914"/>
    </location>
</feature>
<feature type="compositionally biased region" description="Low complexity" evidence="6">
    <location>
        <begin position="23"/>
        <end position="32"/>
    </location>
</feature>
<protein>
    <submittedName>
        <fullName evidence="11">GAF domain-containing protein</fullName>
    </submittedName>
</protein>
<dbReference type="EMBL" id="WMIA01000007">
    <property type="protein sequence ID" value="MTF38834.1"/>
    <property type="molecule type" value="Genomic_DNA"/>
</dbReference>
<dbReference type="AlphaFoldDB" id="A0A844GQK8"/>
<evidence type="ECO:0000259" key="10">
    <source>
        <dbReference type="PROSITE" id="PS50885"/>
    </source>
</evidence>
<dbReference type="PROSITE" id="PS50885">
    <property type="entry name" value="HAMP"/>
    <property type="match status" value="2"/>
</dbReference>
<dbReference type="Gene3D" id="3.30.450.40">
    <property type="match status" value="2"/>
</dbReference>
<dbReference type="SMART" id="SM00304">
    <property type="entry name" value="HAMP"/>
    <property type="match status" value="2"/>
</dbReference>
<reference evidence="11 12" key="1">
    <citation type="submission" date="2019-11" db="EMBL/GenBank/DDBJ databases">
        <title>Isolation of a new High Light Tolerant Cyanobacteria.</title>
        <authorList>
            <person name="Dobson Z."/>
            <person name="Vaughn N."/>
            <person name="Vaughn M."/>
            <person name="Fromme P."/>
            <person name="Mazor Y."/>
        </authorList>
    </citation>
    <scope>NUCLEOTIDE SEQUENCE [LARGE SCALE GENOMIC DNA]</scope>
    <source>
        <strain evidence="11 12">0216</strain>
    </source>
</reference>
<feature type="domain" description="HAMP" evidence="10">
    <location>
        <begin position="788"/>
        <end position="839"/>
    </location>
</feature>
<dbReference type="PANTHER" id="PTHR32089:SF114">
    <property type="entry name" value="METHYL-ACCEPTING CHEMOTAXIS PROTEIN MCPB"/>
    <property type="match status" value="1"/>
</dbReference>
<feature type="compositionally biased region" description="Low complexity" evidence="6">
    <location>
        <begin position="1"/>
        <end position="11"/>
    </location>
</feature>
<dbReference type="GO" id="GO:0016020">
    <property type="term" value="C:membrane"/>
    <property type="evidence" value="ECO:0007669"/>
    <property type="project" value="InterPro"/>
</dbReference>
<keyword evidence="7" id="KW-1133">Transmembrane helix</keyword>
<dbReference type="GO" id="GO:0004888">
    <property type="term" value="F:transmembrane signaling receptor activity"/>
    <property type="evidence" value="ECO:0007669"/>
    <property type="project" value="InterPro"/>
</dbReference>
<name>A0A844GQK8_9CHRO</name>